<dbReference type="InterPro" id="IPR029030">
    <property type="entry name" value="Caspase-like_dom_sf"/>
</dbReference>
<dbReference type="SUPFAM" id="SSF52129">
    <property type="entry name" value="Caspase-like"/>
    <property type="match status" value="1"/>
</dbReference>
<evidence type="ECO:0000259" key="4">
    <source>
        <dbReference type="PROSITE" id="PS50208"/>
    </source>
</evidence>
<evidence type="ECO:0000256" key="2">
    <source>
        <dbReference type="RuleBase" id="RU003971"/>
    </source>
</evidence>
<dbReference type="PROSITE" id="PS50207">
    <property type="entry name" value="CASPASE_P10"/>
    <property type="match status" value="1"/>
</dbReference>
<evidence type="ECO:0000256" key="1">
    <source>
        <dbReference type="ARBA" id="ARBA00010134"/>
    </source>
</evidence>
<dbReference type="PRINTS" id="PR00376">
    <property type="entry name" value="IL1BCENZYME"/>
</dbReference>
<accession>A0ABP1NX58</accession>
<dbReference type="Gene3D" id="3.40.50.1460">
    <property type="match status" value="1"/>
</dbReference>
<feature type="domain" description="Caspase family p10" evidence="3">
    <location>
        <begin position="411"/>
        <end position="493"/>
    </location>
</feature>
<protein>
    <recommendedName>
        <fullName evidence="7">Caspase-8</fullName>
    </recommendedName>
</protein>
<evidence type="ECO:0000313" key="5">
    <source>
        <dbReference type="EMBL" id="CAL7944811.1"/>
    </source>
</evidence>
<gene>
    <name evidence="5" type="ORF">XYLVIOL_LOCUS6857</name>
</gene>
<dbReference type="Pfam" id="PF23724">
    <property type="entry name" value="Dredd_2nd"/>
    <property type="match status" value="1"/>
</dbReference>
<dbReference type="InterPro" id="IPR011600">
    <property type="entry name" value="Pept_C14_caspase"/>
</dbReference>
<dbReference type="Pfam" id="PF23725">
    <property type="entry name" value="Dredd_N"/>
    <property type="match status" value="1"/>
</dbReference>
<evidence type="ECO:0000313" key="6">
    <source>
        <dbReference type="Proteomes" id="UP001642520"/>
    </source>
</evidence>
<comment type="similarity">
    <text evidence="1 2">Belongs to the peptidase C14A family.</text>
</comment>
<dbReference type="PROSITE" id="PS50208">
    <property type="entry name" value="CASPASE_P20"/>
    <property type="match status" value="1"/>
</dbReference>
<evidence type="ECO:0000259" key="3">
    <source>
        <dbReference type="PROSITE" id="PS50207"/>
    </source>
</evidence>
<dbReference type="InterPro" id="IPR052039">
    <property type="entry name" value="Caspase-related_regulators"/>
</dbReference>
<dbReference type="InterPro" id="IPR056259">
    <property type="entry name" value="Dredd_N"/>
</dbReference>
<reference evidence="5 6" key="1">
    <citation type="submission" date="2024-08" db="EMBL/GenBank/DDBJ databases">
        <authorList>
            <person name="Will J Nash"/>
            <person name="Angela Man"/>
            <person name="Seanna McTaggart"/>
            <person name="Kendall Baker"/>
            <person name="Tom Barker"/>
            <person name="Leah Catchpole"/>
            <person name="Alex Durrant"/>
            <person name="Karim Gharbi"/>
            <person name="Naomi Irish"/>
            <person name="Gemy Kaithakottil"/>
            <person name="Debby Ku"/>
            <person name="Aaliyah Providence"/>
            <person name="Felix Shaw"/>
            <person name="David Swarbreck"/>
            <person name="Chris Watkins"/>
            <person name="Ann M. McCartney"/>
            <person name="Giulio Formenti"/>
            <person name="Alice Mouton"/>
            <person name="Noel Vella"/>
            <person name="Bjorn M von Reumont"/>
            <person name="Adriana Vella"/>
            <person name="Wilfried Haerty"/>
        </authorList>
    </citation>
    <scope>NUCLEOTIDE SEQUENCE [LARGE SCALE GENOMIC DNA]</scope>
</reference>
<sequence>MFRESKVFLNTDAILSSNFNSDDNMSTNKLSLDMLPQLEEDLDIDEKISILFLIINNYAQGFSEVYDLLQKHKDHKSYILTEFIRKYPVNWQNKLLEAICVINNRKIIKKLGILFKDLDILYLPKNRSCSRYLNLIAKCLYLLCEAMPEDKIKLLLQCVRSDITEYNDNLRDTDFLELHMLYWMQENYISIHLDGKVQLKNLLKHLKTFDELDLICEDLKKYECQQNVLDIPYNSATIAQLKPFSMRQGINMSNIEEEEIKTLNKGLCIIINQMYFAGQKFETRFGTIADCLKLSETFKGIGFTIEVFSNLKKDEILKKLEDIPKEFGIDYDCIFVCILTHGYKGGIISSDEKEISIEMMEHKFCCMELQDVVKILIIQACQGKVTGQVNDNLAIDGPTDCITPNILAYGNFLIFMSTMQGFVSVRHKKEGSWFIQELCNIIQNGNKMRFLEVIRKTIRSVKEKRGRLNEIESVGQLPEVKLDRLFRDFYLPEYRVHS</sequence>
<dbReference type="SMART" id="SM00115">
    <property type="entry name" value="CASc"/>
    <property type="match status" value="1"/>
</dbReference>
<dbReference type="InterPro" id="IPR001309">
    <property type="entry name" value="Pept_C14_p20"/>
</dbReference>
<dbReference type="Proteomes" id="UP001642520">
    <property type="component" value="Unassembled WGS sequence"/>
</dbReference>
<keyword evidence="6" id="KW-1185">Reference proteome</keyword>
<dbReference type="InterPro" id="IPR002138">
    <property type="entry name" value="Pept_C14_p10"/>
</dbReference>
<dbReference type="EMBL" id="CAXAJV020001293">
    <property type="protein sequence ID" value="CAL7944811.1"/>
    <property type="molecule type" value="Genomic_DNA"/>
</dbReference>
<dbReference type="PANTHER" id="PTHR22576">
    <property type="entry name" value="MUCOSA ASSOCIATED LYMPHOID TISSUE LYMPHOMA TRANSLOCATION PROTEIN 1/PARACASPASE"/>
    <property type="match status" value="1"/>
</dbReference>
<feature type="domain" description="Caspase family p20" evidence="4">
    <location>
        <begin position="264"/>
        <end position="385"/>
    </location>
</feature>
<comment type="caution">
    <text evidence="5">The sequence shown here is derived from an EMBL/GenBank/DDBJ whole genome shotgun (WGS) entry which is preliminary data.</text>
</comment>
<dbReference type="PANTHER" id="PTHR22576:SF41">
    <property type="entry name" value="CASPASE 14, APOPTOSIS-RELATED CYSTEINE PEPTIDASE"/>
    <property type="match status" value="1"/>
</dbReference>
<dbReference type="InterPro" id="IPR015917">
    <property type="entry name" value="Pept_C14A"/>
</dbReference>
<name>A0ABP1NX58_XYLVO</name>
<dbReference type="InterPro" id="IPR056260">
    <property type="entry name" value="Dredd_2nd"/>
</dbReference>
<proteinExistence type="inferred from homology"/>
<dbReference type="Pfam" id="PF00656">
    <property type="entry name" value="Peptidase_C14"/>
    <property type="match status" value="1"/>
</dbReference>
<organism evidence="5 6">
    <name type="scientific">Xylocopa violacea</name>
    <name type="common">Violet carpenter bee</name>
    <name type="synonym">Apis violacea</name>
    <dbReference type="NCBI Taxonomy" id="135666"/>
    <lineage>
        <taxon>Eukaryota</taxon>
        <taxon>Metazoa</taxon>
        <taxon>Ecdysozoa</taxon>
        <taxon>Arthropoda</taxon>
        <taxon>Hexapoda</taxon>
        <taxon>Insecta</taxon>
        <taxon>Pterygota</taxon>
        <taxon>Neoptera</taxon>
        <taxon>Endopterygota</taxon>
        <taxon>Hymenoptera</taxon>
        <taxon>Apocrita</taxon>
        <taxon>Aculeata</taxon>
        <taxon>Apoidea</taxon>
        <taxon>Anthophila</taxon>
        <taxon>Apidae</taxon>
        <taxon>Xylocopa</taxon>
        <taxon>Xylocopa</taxon>
    </lineage>
</organism>
<evidence type="ECO:0008006" key="7">
    <source>
        <dbReference type="Google" id="ProtNLM"/>
    </source>
</evidence>